<dbReference type="PANTHER" id="PTHR43464">
    <property type="entry name" value="METHYLTRANSFERASE"/>
    <property type="match status" value="1"/>
</dbReference>
<name>M5Q2G0_DESAF</name>
<dbReference type="PANTHER" id="PTHR43464:SF19">
    <property type="entry name" value="UBIQUINONE BIOSYNTHESIS O-METHYLTRANSFERASE, MITOCHONDRIAL"/>
    <property type="match status" value="1"/>
</dbReference>
<dbReference type="EMBL" id="AOSV01000004">
    <property type="protein sequence ID" value="EMG38421.1"/>
    <property type="molecule type" value="Genomic_DNA"/>
</dbReference>
<evidence type="ECO:0000313" key="6">
    <source>
        <dbReference type="Proteomes" id="UP000011922"/>
    </source>
</evidence>
<evidence type="ECO:0000313" key="5">
    <source>
        <dbReference type="EMBL" id="EMG38421.1"/>
    </source>
</evidence>
<dbReference type="OrthoDB" id="9804312at2"/>
<dbReference type="Pfam" id="PF13649">
    <property type="entry name" value="Methyltransf_25"/>
    <property type="match status" value="1"/>
</dbReference>
<keyword evidence="1 5" id="KW-0489">Methyltransferase</keyword>
<feature type="domain" description="Methyltransferase" evidence="4">
    <location>
        <begin position="42"/>
        <end position="127"/>
    </location>
</feature>
<dbReference type="RefSeq" id="WP_005984168.1">
    <property type="nucleotide sequence ID" value="NZ_AOSV01000004.1"/>
</dbReference>
<evidence type="ECO:0000256" key="2">
    <source>
        <dbReference type="ARBA" id="ARBA00022679"/>
    </source>
</evidence>
<dbReference type="SUPFAM" id="SSF53335">
    <property type="entry name" value="S-adenosyl-L-methionine-dependent methyltransferases"/>
    <property type="match status" value="1"/>
</dbReference>
<accession>M5Q2G0</accession>
<comment type="caution">
    <text evidence="5">The sequence shown here is derived from an EMBL/GenBank/DDBJ whole genome shotgun (WGS) entry which is preliminary data.</text>
</comment>
<proteinExistence type="predicted"/>
<protein>
    <submittedName>
        <fullName evidence="5">Methyltransferase domain containing protein</fullName>
    </submittedName>
</protein>
<organism evidence="5 6">
    <name type="scientific">Desulfocurvibacter africanus PCS</name>
    <dbReference type="NCBI Taxonomy" id="1262666"/>
    <lineage>
        <taxon>Bacteria</taxon>
        <taxon>Pseudomonadati</taxon>
        <taxon>Thermodesulfobacteriota</taxon>
        <taxon>Desulfovibrionia</taxon>
        <taxon>Desulfovibrionales</taxon>
        <taxon>Desulfovibrionaceae</taxon>
        <taxon>Desulfocurvibacter</taxon>
    </lineage>
</organism>
<sequence length="257" mass="28982">MSVFGDYARYYNVLYQDKDYAGEAAYILQCLRACGCIPSTLLDLGCGTGRHALEMARRGIAVTGVDLSETMLQIGRRCISQHGATHGAPLPELLHGDARTVRLGRRFDAVTSLFHVMSYHNTEEAALDALLTAKAHLGQDGVFLFDFWYGPGVMLDPPAERDRRMEDAHTIIERHARPVHRIHDNLVEVHYSIRLIDKASRTQTKLEEMHPMRYWFLPELRHLARSAGMAVVAEGAWLQESLPATAPWNAWMALRCK</sequence>
<dbReference type="Proteomes" id="UP000011922">
    <property type="component" value="Unassembled WGS sequence"/>
</dbReference>
<dbReference type="CDD" id="cd02440">
    <property type="entry name" value="AdoMet_MTases"/>
    <property type="match status" value="1"/>
</dbReference>
<dbReference type="InterPro" id="IPR029063">
    <property type="entry name" value="SAM-dependent_MTases_sf"/>
</dbReference>
<gene>
    <name evidence="5" type="ORF">PCS_00719</name>
</gene>
<dbReference type="AlphaFoldDB" id="M5Q2G0"/>
<dbReference type="PATRIC" id="fig|1262666.3.peg.726"/>
<dbReference type="Gene3D" id="2.20.130.10">
    <property type="entry name" value="CAC2371-like domains"/>
    <property type="match status" value="1"/>
</dbReference>
<evidence type="ECO:0000256" key="1">
    <source>
        <dbReference type="ARBA" id="ARBA00022603"/>
    </source>
</evidence>
<dbReference type="Gene3D" id="3.40.50.150">
    <property type="entry name" value="Vaccinia Virus protein VP39"/>
    <property type="match status" value="1"/>
</dbReference>
<dbReference type="GO" id="GO:0032259">
    <property type="term" value="P:methylation"/>
    <property type="evidence" value="ECO:0007669"/>
    <property type="project" value="UniProtKB-KW"/>
</dbReference>
<reference evidence="5 6" key="1">
    <citation type="journal article" date="2013" name="Genome Announc.">
        <title>Draft Genome Sequence for Desulfovibrio africanus Strain PCS.</title>
        <authorList>
            <person name="Brown S.D."/>
            <person name="Utturkar S.M."/>
            <person name="Arkin A.P."/>
            <person name="Deutschbauer A.M."/>
            <person name="Elias D.A."/>
            <person name="Hazen T.C."/>
            <person name="Chakraborty R."/>
        </authorList>
    </citation>
    <scope>NUCLEOTIDE SEQUENCE [LARGE SCALE GENOMIC DNA]</scope>
    <source>
        <strain evidence="5 6">PCS</strain>
    </source>
</reference>
<evidence type="ECO:0000259" key="4">
    <source>
        <dbReference type="Pfam" id="PF13649"/>
    </source>
</evidence>
<dbReference type="GO" id="GO:0008168">
    <property type="term" value="F:methyltransferase activity"/>
    <property type="evidence" value="ECO:0007669"/>
    <property type="project" value="UniProtKB-KW"/>
</dbReference>
<keyword evidence="2 5" id="KW-0808">Transferase</keyword>
<dbReference type="InterPro" id="IPR041698">
    <property type="entry name" value="Methyltransf_25"/>
</dbReference>
<evidence type="ECO:0000256" key="3">
    <source>
        <dbReference type="ARBA" id="ARBA00022691"/>
    </source>
</evidence>
<keyword evidence="3" id="KW-0949">S-adenosyl-L-methionine</keyword>